<keyword evidence="1" id="KW-0472">Membrane</keyword>
<keyword evidence="1" id="KW-0812">Transmembrane</keyword>
<dbReference type="Proteomes" id="UP000249619">
    <property type="component" value="Unassembled WGS sequence"/>
</dbReference>
<evidence type="ECO:0000313" key="2">
    <source>
        <dbReference type="EMBL" id="RAR15545.1"/>
    </source>
</evidence>
<proteinExistence type="predicted"/>
<sequence length="708" mass="79367">MSLEVDPQYVKTGMWVNMDGGPVLGKTITTDTQTGNLVVALLAVLSTLGMVLQNQTFEKPLTLSATAHLWHLIAFAIHQVRANGRPADAMFRQQQAMLRTLPTPSSVVAEAVKLWWVWRKKTERPFLRSLLLVLIAIAFTSVTIAASIFSSLIVDTGVIDVLVDSPLCGGATVNTTAIRTYVTALHATAPTYAQECYGNGSLPATCDTFTQPSIPLKTENIPCPFNETMCNTEDSIRVDSGLIDVGKAFGLNLAAKDRVRHRKQIECSVLPIEGYWDVVPLEIATPLWPTYRAPFPEEEIFIAYYGPHSRAAPWSYVGYFVASNSSAFPSVPRGMAFWGQPDADIVPSWIPKEQFYPLTSPYGQHGDIFLKPVQPNSLLFQGPVDDPLYSAHKEVHLIDMSTNKTVTHYLADDPVRVVGCTQFFQYCHARESKAEYCTPMRATPHFELRDTEFPEANSMQRAVLQLLTMSEWLYQTQDIQSCKLSDQINQGNGNTVSLPKDFWKQEVLAWEQEHWAAMQIAVSRYAIGPKTIDPLADGFLLEPQTEGEKALCGVQKMKKSGQFVNINVFGLSFVFAFSILVAIIDITLLKFLIYLSRFRRALGPRIARWTQDGVWQLQRRAYEGEGHREWTDLESEIPLMEKGHKLKDLSILWLPGKSPMMVQTTSFTSSNSSVSEQPPTYDGSVNSAEAIEENAGQRTGWYEFWRRR</sequence>
<keyword evidence="1" id="KW-1133">Transmembrane helix</keyword>
<evidence type="ECO:0000313" key="3">
    <source>
        <dbReference type="Proteomes" id="UP000249619"/>
    </source>
</evidence>
<evidence type="ECO:0000256" key="1">
    <source>
        <dbReference type="SAM" id="Phobius"/>
    </source>
</evidence>
<reference evidence="3" key="1">
    <citation type="submission" date="2018-05" db="EMBL/GenBank/DDBJ databases">
        <title>Draft genome sequence of Stemphylium lycopersici strain CIDEFI 213.</title>
        <authorList>
            <person name="Medina R."/>
            <person name="Franco M.E.E."/>
            <person name="Lucentini C.G."/>
            <person name="Saparrat M.C.N."/>
            <person name="Balatti P.A."/>
        </authorList>
    </citation>
    <scope>NUCLEOTIDE SEQUENCE [LARGE SCALE GENOMIC DNA]</scope>
    <source>
        <strain evidence="3">CIDEFI 213</strain>
    </source>
</reference>
<feature type="transmembrane region" description="Helical" evidence="1">
    <location>
        <begin position="129"/>
        <end position="154"/>
    </location>
</feature>
<comment type="caution">
    <text evidence="2">The sequence shown here is derived from an EMBL/GenBank/DDBJ whole genome shotgun (WGS) entry which is preliminary data.</text>
</comment>
<accession>A0A364NE07</accession>
<name>A0A364NE07_STELY</name>
<gene>
    <name evidence="2" type="ORF">DDE83_000994</name>
</gene>
<organism evidence="2 3">
    <name type="scientific">Stemphylium lycopersici</name>
    <name type="common">Tomato gray leaf spot disease fungus</name>
    <name type="synonym">Thyrospora lycopersici</name>
    <dbReference type="NCBI Taxonomy" id="183478"/>
    <lineage>
        <taxon>Eukaryota</taxon>
        <taxon>Fungi</taxon>
        <taxon>Dikarya</taxon>
        <taxon>Ascomycota</taxon>
        <taxon>Pezizomycotina</taxon>
        <taxon>Dothideomycetes</taxon>
        <taxon>Pleosporomycetidae</taxon>
        <taxon>Pleosporales</taxon>
        <taxon>Pleosporineae</taxon>
        <taxon>Pleosporaceae</taxon>
        <taxon>Stemphylium</taxon>
    </lineage>
</organism>
<dbReference type="EMBL" id="QGDH01000010">
    <property type="protein sequence ID" value="RAR15545.1"/>
    <property type="molecule type" value="Genomic_DNA"/>
</dbReference>
<evidence type="ECO:0008006" key="4">
    <source>
        <dbReference type="Google" id="ProtNLM"/>
    </source>
</evidence>
<dbReference type="AlphaFoldDB" id="A0A364NE07"/>
<keyword evidence="3" id="KW-1185">Reference proteome</keyword>
<protein>
    <recommendedName>
        <fullName evidence="4">Cytochrome p450 protein</fullName>
    </recommendedName>
</protein>
<feature type="transmembrane region" description="Helical" evidence="1">
    <location>
        <begin position="34"/>
        <end position="52"/>
    </location>
</feature>
<feature type="transmembrane region" description="Helical" evidence="1">
    <location>
        <begin position="568"/>
        <end position="595"/>
    </location>
</feature>